<organism evidence="2 3">
    <name type="scientific">Paractinoplanes deccanensis</name>
    <dbReference type="NCBI Taxonomy" id="113561"/>
    <lineage>
        <taxon>Bacteria</taxon>
        <taxon>Bacillati</taxon>
        <taxon>Actinomycetota</taxon>
        <taxon>Actinomycetes</taxon>
        <taxon>Micromonosporales</taxon>
        <taxon>Micromonosporaceae</taxon>
        <taxon>Paractinoplanes</taxon>
    </lineage>
</organism>
<dbReference type="RefSeq" id="WP_203761246.1">
    <property type="nucleotide sequence ID" value="NZ_BAAABO010000029.1"/>
</dbReference>
<dbReference type="EMBL" id="BOMI01000033">
    <property type="protein sequence ID" value="GID73321.1"/>
    <property type="molecule type" value="Genomic_DNA"/>
</dbReference>
<protein>
    <submittedName>
        <fullName evidence="2">Uncharacterized protein</fullName>
    </submittedName>
</protein>
<evidence type="ECO:0000313" key="3">
    <source>
        <dbReference type="Proteomes" id="UP000609879"/>
    </source>
</evidence>
<reference evidence="2 3" key="1">
    <citation type="submission" date="2021-01" db="EMBL/GenBank/DDBJ databases">
        <title>Whole genome shotgun sequence of Actinoplanes deccanensis NBRC 13994.</title>
        <authorList>
            <person name="Komaki H."/>
            <person name="Tamura T."/>
        </authorList>
    </citation>
    <scope>NUCLEOTIDE SEQUENCE [LARGE SCALE GENOMIC DNA]</scope>
    <source>
        <strain evidence="2 3">NBRC 13994</strain>
    </source>
</reference>
<sequence length="131" mass="14165">MRDERWQQLEPAGVVAIPTPTASTPPAPPPPPGGWKLPAFPGSLDLARTADGVLVISQADRRIAMSRLLLDQLAESSFLRHSDDQLTFVGQDAAGQPCTVTYERVGFDPTDHPAANEGGFHLLQRVEQETP</sequence>
<keyword evidence="3" id="KW-1185">Reference proteome</keyword>
<proteinExistence type="predicted"/>
<evidence type="ECO:0000256" key="1">
    <source>
        <dbReference type="SAM" id="MobiDB-lite"/>
    </source>
</evidence>
<feature type="region of interest" description="Disordered" evidence="1">
    <location>
        <begin position="1"/>
        <end position="35"/>
    </location>
</feature>
<dbReference type="Proteomes" id="UP000609879">
    <property type="component" value="Unassembled WGS sequence"/>
</dbReference>
<name>A0ABQ3XZZ5_9ACTN</name>
<feature type="compositionally biased region" description="Pro residues" evidence="1">
    <location>
        <begin position="23"/>
        <end position="33"/>
    </location>
</feature>
<evidence type="ECO:0000313" key="2">
    <source>
        <dbReference type="EMBL" id="GID73321.1"/>
    </source>
</evidence>
<accession>A0ABQ3XZZ5</accession>
<gene>
    <name evidence="2" type="ORF">Ade02nite_19620</name>
</gene>
<comment type="caution">
    <text evidence="2">The sequence shown here is derived from an EMBL/GenBank/DDBJ whole genome shotgun (WGS) entry which is preliminary data.</text>
</comment>